<sequence>MFVEGLSSMPSPLTALTQKKAMFLWSEACEKSFQELKHKLTSDLVVALQEGSKSSFVEEVKAKKGLNLILIELKEVVPENSIEALSQGGDGMLQYQDVRNLQAVYWWNGMKKDIVEFVAKCPNFPQVKVEHQKTAGLFHDISFSTWKWEDLNMDFTVGLPRTRRQHDLIWVIVDLMTKLAHLIPIKKSFQKGFGTRIELSMAFHPQTDGQAERTIKTLEDMLKACVIDIKGPELVHEAMEQVLCIRERLKVTQSRQKSYADDRREILNLRWMIGSI</sequence>
<dbReference type="SUPFAM" id="SSF56672">
    <property type="entry name" value="DNA/RNA polymerases"/>
    <property type="match status" value="1"/>
</dbReference>
<dbReference type="InterPro" id="IPR043502">
    <property type="entry name" value="DNA/RNA_pol_sf"/>
</dbReference>
<proteinExistence type="predicted"/>
<dbReference type="AlphaFoldDB" id="A0AAF0V8N2"/>
<dbReference type="PANTHER" id="PTHR37984:SF5">
    <property type="entry name" value="PROTEIN NYNRIN-LIKE"/>
    <property type="match status" value="1"/>
</dbReference>
<dbReference type="InterPro" id="IPR043128">
    <property type="entry name" value="Rev_trsase/Diguanyl_cyclase"/>
</dbReference>
<dbReference type="Proteomes" id="UP001234989">
    <property type="component" value="Chromosome 12"/>
</dbReference>
<evidence type="ECO:0000313" key="1">
    <source>
        <dbReference type="EMBL" id="WMV58708.1"/>
    </source>
</evidence>
<reference evidence="1" key="1">
    <citation type="submission" date="2023-08" db="EMBL/GenBank/DDBJ databases">
        <title>A de novo genome assembly of Solanum verrucosum Schlechtendal, a Mexican diploid species geographically isolated from the other diploid A-genome species in potato relatives.</title>
        <authorList>
            <person name="Hosaka K."/>
        </authorList>
    </citation>
    <scope>NUCLEOTIDE SEQUENCE</scope>
    <source>
        <tissue evidence="1">Young leaves</tissue>
    </source>
</reference>
<dbReference type="PANTHER" id="PTHR37984">
    <property type="entry name" value="PROTEIN CBG26694"/>
    <property type="match status" value="1"/>
</dbReference>
<keyword evidence="2" id="KW-1185">Reference proteome</keyword>
<organism evidence="1 2">
    <name type="scientific">Solanum verrucosum</name>
    <dbReference type="NCBI Taxonomy" id="315347"/>
    <lineage>
        <taxon>Eukaryota</taxon>
        <taxon>Viridiplantae</taxon>
        <taxon>Streptophyta</taxon>
        <taxon>Embryophyta</taxon>
        <taxon>Tracheophyta</taxon>
        <taxon>Spermatophyta</taxon>
        <taxon>Magnoliopsida</taxon>
        <taxon>eudicotyledons</taxon>
        <taxon>Gunneridae</taxon>
        <taxon>Pentapetalae</taxon>
        <taxon>asterids</taxon>
        <taxon>lamiids</taxon>
        <taxon>Solanales</taxon>
        <taxon>Solanaceae</taxon>
        <taxon>Solanoideae</taxon>
        <taxon>Solaneae</taxon>
        <taxon>Solanum</taxon>
    </lineage>
</organism>
<protein>
    <submittedName>
        <fullName evidence="1">Uncharacterized protein</fullName>
    </submittedName>
</protein>
<gene>
    <name evidence="1" type="ORF">MTR67_052093</name>
</gene>
<dbReference type="EMBL" id="CP133623">
    <property type="protein sequence ID" value="WMV58708.1"/>
    <property type="molecule type" value="Genomic_DNA"/>
</dbReference>
<name>A0AAF0V8N2_SOLVR</name>
<dbReference type="Gene3D" id="3.30.70.270">
    <property type="match status" value="1"/>
</dbReference>
<dbReference type="InterPro" id="IPR012337">
    <property type="entry name" value="RNaseH-like_sf"/>
</dbReference>
<dbReference type="Gene3D" id="3.30.420.10">
    <property type="entry name" value="Ribonuclease H-like superfamily/Ribonuclease H"/>
    <property type="match status" value="1"/>
</dbReference>
<accession>A0AAF0V8N2</accession>
<dbReference type="InterPro" id="IPR036397">
    <property type="entry name" value="RNaseH_sf"/>
</dbReference>
<dbReference type="SUPFAM" id="SSF53098">
    <property type="entry name" value="Ribonuclease H-like"/>
    <property type="match status" value="1"/>
</dbReference>
<dbReference type="GO" id="GO:0003676">
    <property type="term" value="F:nucleic acid binding"/>
    <property type="evidence" value="ECO:0007669"/>
    <property type="project" value="InterPro"/>
</dbReference>
<dbReference type="Gene3D" id="1.10.340.70">
    <property type="match status" value="1"/>
</dbReference>
<evidence type="ECO:0000313" key="2">
    <source>
        <dbReference type="Proteomes" id="UP001234989"/>
    </source>
</evidence>
<dbReference type="InterPro" id="IPR050951">
    <property type="entry name" value="Retrovirus_Pol_polyprotein"/>
</dbReference>